<dbReference type="Gene3D" id="3.30.1120.10">
    <property type="match status" value="1"/>
</dbReference>
<feature type="signal peptide" evidence="4">
    <location>
        <begin position="1"/>
        <end position="21"/>
    </location>
</feature>
<evidence type="ECO:0000313" key="9">
    <source>
        <dbReference type="Proteomes" id="UP000501982"/>
    </source>
</evidence>
<dbReference type="Proteomes" id="UP000501982">
    <property type="component" value="Chromosome"/>
</dbReference>
<reference evidence="6" key="2">
    <citation type="journal article" date="2018" name="BMC Genomics">
        <title>Whole genome sequencing and function prediction of 133 gut anaerobes isolated from chicken caecum in pure cultures.</title>
        <authorList>
            <person name="Medvecky M."/>
            <person name="Cejkova D."/>
            <person name="Polansky O."/>
            <person name="Karasova D."/>
            <person name="Kubasova T."/>
            <person name="Cizek A."/>
            <person name="Rychlik I."/>
        </authorList>
    </citation>
    <scope>NUCLEOTIDE SEQUENCE</scope>
    <source>
        <strain evidence="6">An199</strain>
    </source>
</reference>
<dbReference type="SUPFAM" id="SSF53649">
    <property type="entry name" value="Alkaline phosphatase-like"/>
    <property type="match status" value="1"/>
</dbReference>
<evidence type="ECO:0000256" key="3">
    <source>
        <dbReference type="PIRSR" id="PIRSR600917-52"/>
    </source>
</evidence>
<dbReference type="Proteomes" id="UP000195950">
    <property type="component" value="Unassembled WGS sequence"/>
</dbReference>
<feature type="chain" id="PRO_5033290287" evidence="4">
    <location>
        <begin position="22"/>
        <end position="508"/>
    </location>
</feature>
<dbReference type="PROSITE" id="PS00523">
    <property type="entry name" value="SULFATASE_1"/>
    <property type="match status" value="1"/>
</dbReference>
<dbReference type="PANTHER" id="PTHR43751">
    <property type="entry name" value="SULFATASE"/>
    <property type="match status" value="1"/>
</dbReference>
<organism evidence="6 8">
    <name type="scientific">Parabacteroides distasonis</name>
    <dbReference type="NCBI Taxonomy" id="823"/>
    <lineage>
        <taxon>Bacteria</taxon>
        <taxon>Pseudomonadati</taxon>
        <taxon>Bacteroidota</taxon>
        <taxon>Bacteroidia</taxon>
        <taxon>Bacteroidales</taxon>
        <taxon>Tannerellaceae</taxon>
        <taxon>Parabacteroides</taxon>
    </lineage>
</organism>
<evidence type="ECO:0000259" key="5">
    <source>
        <dbReference type="Pfam" id="PF00884"/>
    </source>
</evidence>
<dbReference type="EMBL" id="CP051672">
    <property type="protein sequence ID" value="QJE27609.1"/>
    <property type="molecule type" value="Genomic_DNA"/>
</dbReference>
<dbReference type="InterPro" id="IPR024607">
    <property type="entry name" value="Sulfatase_CS"/>
</dbReference>
<dbReference type="GO" id="GO:0016787">
    <property type="term" value="F:hydrolase activity"/>
    <property type="evidence" value="ECO:0007669"/>
    <property type="project" value="UniProtKB-KW"/>
</dbReference>
<reference evidence="8" key="1">
    <citation type="submission" date="2017-04" db="EMBL/GenBank/DDBJ databases">
        <title>Function of individual gut microbiota members based on whole genome sequencing of pure cultures obtained from chicken caecum.</title>
        <authorList>
            <person name="Medvecky M."/>
            <person name="Cejkova D."/>
            <person name="Polansky O."/>
            <person name="Karasova D."/>
            <person name="Kubasova T."/>
            <person name="Cizek A."/>
            <person name="Rychlik I."/>
        </authorList>
    </citation>
    <scope>NUCLEOTIDE SEQUENCE [LARGE SCALE GENOMIC DNA]</scope>
    <source>
        <strain evidence="8">An199</strain>
    </source>
</reference>
<proteinExistence type="inferred from homology"/>
<gene>
    <name evidence="6" type="ORF">B5F32_04515</name>
    <name evidence="7" type="ORF">HHO38_04355</name>
</gene>
<dbReference type="InterPro" id="IPR017850">
    <property type="entry name" value="Alkaline_phosphatase_core_sf"/>
</dbReference>
<sequence>MNKYCIMSVLAGFSLPTTLIAQSSPRQPNVVIIVADDLGYGDLSCYGAHRIQTPGMDRIANEGIRFTQGYCTAATSTPSRYSLLTGLYPWTNREAKILPGNAALIINTQQVTLPKVMKQAGYVTGSVGKWHLGLGDGAVDWNKLVYPGAKEIGYDYSFIQAATNDRVPCIFIENGRGVNLDPNDPLYVSYKENFPGEPTGKDNPELLRMLPSVGHAGAIVNGVPRIGFQKGGKTAQWKDEDMAELFLEKAKGFMKENKDKPFFLYYGLHQPHVPRVPNERFAGKSGMGPRGDVILEADWCVTEFLKEMDKLGLTENTLVIFTSDNGPVLDDGYQDQAVELVGDHKMAGPLRGGKTSLYDGGTCIPFMLRWPAEVKPGVVSDALVCQMDLLASLSALIGQTYSDKVDSQNTLPVFLGKGGNGRKELVLEGYFNYALRDGDWVMIPPYPDTYGDAEEAAFAGNSNCYQLYNVKEDIGQQVNLAEKEPKRLRQMMMTFERLKRETGKITNF</sequence>
<evidence type="ECO:0000256" key="4">
    <source>
        <dbReference type="SAM" id="SignalP"/>
    </source>
</evidence>
<dbReference type="Pfam" id="PF00884">
    <property type="entry name" value="Sulfatase"/>
    <property type="match status" value="1"/>
</dbReference>
<evidence type="ECO:0000313" key="8">
    <source>
        <dbReference type="Proteomes" id="UP000195950"/>
    </source>
</evidence>
<keyword evidence="4" id="KW-0732">Signal</keyword>
<feature type="modified residue" description="3-oxoalanine (Ser)" evidence="3">
    <location>
        <position position="76"/>
    </location>
</feature>
<dbReference type="InterPro" id="IPR052701">
    <property type="entry name" value="GAG_Ulvan_Degrading_Sulfatases"/>
</dbReference>
<dbReference type="Gene3D" id="3.40.720.10">
    <property type="entry name" value="Alkaline Phosphatase, subunit A"/>
    <property type="match status" value="1"/>
</dbReference>
<comment type="similarity">
    <text evidence="1">Belongs to the sulfatase family.</text>
</comment>
<evidence type="ECO:0000313" key="7">
    <source>
        <dbReference type="EMBL" id="QJE27609.1"/>
    </source>
</evidence>
<evidence type="ECO:0000256" key="1">
    <source>
        <dbReference type="ARBA" id="ARBA00008779"/>
    </source>
</evidence>
<dbReference type="PANTHER" id="PTHR43751:SF7">
    <property type="entry name" value="ARYLSULPHATASE A"/>
    <property type="match status" value="1"/>
</dbReference>
<dbReference type="EMBL" id="NFJX01000003">
    <property type="protein sequence ID" value="OUP21083.1"/>
    <property type="molecule type" value="Genomic_DNA"/>
</dbReference>
<protein>
    <submittedName>
        <fullName evidence="6">Arylsulfatase</fullName>
    </submittedName>
</protein>
<comment type="PTM">
    <text evidence="3">The conversion to 3-oxoalanine (also known as C-formylglycine, FGly), of a serine or cysteine residue in prokaryotes and of a cysteine residue in eukaryotes, is critical for catalytic activity.</text>
</comment>
<feature type="domain" description="Sulfatase N-terminal" evidence="5">
    <location>
        <begin position="28"/>
        <end position="398"/>
    </location>
</feature>
<dbReference type="InterPro" id="IPR000917">
    <property type="entry name" value="Sulfatase_N"/>
</dbReference>
<name>A0A1Y4ILF4_PARDI</name>
<accession>A0A1Y4ILF4</accession>
<dbReference type="AlphaFoldDB" id="A0A1Y4ILF4"/>
<keyword evidence="2" id="KW-0378">Hydrolase</keyword>
<dbReference type="PROSITE" id="PS00149">
    <property type="entry name" value="SULFATASE_2"/>
    <property type="match status" value="1"/>
</dbReference>
<dbReference type="RefSeq" id="WP_087342758.1">
    <property type="nucleotide sequence ID" value="NZ_CP051672.1"/>
</dbReference>
<reference evidence="7 9" key="3">
    <citation type="submission" date="2020-04" db="EMBL/GenBank/DDBJ databases">
        <title>Complete Genomes and Methylome analysis of CBBP consortium that reverse antibiotic-induced susceptibility to vancomycin-resistant Enterococcus faecium infection.</title>
        <authorList>
            <person name="Fomenkov A."/>
            <person name="Zhang Z."/>
            <person name="Pamer E."/>
            <person name="Roberts R.J."/>
        </authorList>
    </citation>
    <scope>NUCLEOTIDE SEQUENCE [LARGE SCALE GENOMIC DNA]</scope>
    <source>
        <strain evidence="9">CBBP</strain>
        <strain evidence="7">CBBP-1</strain>
    </source>
</reference>
<evidence type="ECO:0000313" key="6">
    <source>
        <dbReference type="EMBL" id="OUP21083.1"/>
    </source>
</evidence>
<evidence type="ECO:0000256" key="2">
    <source>
        <dbReference type="ARBA" id="ARBA00022801"/>
    </source>
</evidence>
<dbReference type="CDD" id="cd16143">
    <property type="entry name" value="ARS_like"/>
    <property type="match status" value="1"/>
</dbReference>